<organism evidence="1 2">
    <name type="scientific">Polluticaenibacter yanchengensis</name>
    <dbReference type="NCBI Taxonomy" id="3014562"/>
    <lineage>
        <taxon>Bacteria</taxon>
        <taxon>Pseudomonadati</taxon>
        <taxon>Bacteroidota</taxon>
        <taxon>Chitinophagia</taxon>
        <taxon>Chitinophagales</taxon>
        <taxon>Chitinophagaceae</taxon>
        <taxon>Polluticaenibacter</taxon>
    </lineage>
</organism>
<dbReference type="Proteomes" id="UP001210231">
    <property type="component" value="Unassembled WGS sequence"/>
</dbReference>
<proteinExistence type="predicted"/>
<dbReference type="GO" id="GO:0016829">
    <property type="term" value="F:lyase activity"/>
    <property type="evidence" value="ECO:0007669"/>
    <property type="project" value="UniProtKB-KW"/>
</dbReference>
<name>A0ABT4UKN9_9BACT</name>
<evidence type="ECO:0000313" key="1">
    <source>
        <dbReference type="EMBL" id="MDA3615391.1"/>
    </source>
</evidence>
<dbReference type="RefSeq" id="WP_407031717.1">
    <property type="nucleotide sequence ID" value="NZ_JAQGEF010000012.1"/>
</dbReference>
<dbReference type="InterPro" id="IPR039556">
    <property type="entry name" value="ICL/PEPM"/>
</dbReference>
<reference evidence="1 2" key="1">
    <citation type="submission" date="2022-12" db="EMBL/GenBank/DDBJ databases">
        <title>Chitinophagaceae gen. sp. nov., a new member of the family Chitinophagaceae, isolated from soil in a chemical factory.</title>
        <authorList>
            <person name="Ke Z."/>
        </authorList>
    </citation>
    <scope>NUCLEOTIDE SEQUENCE [LARGE SCALE GENOMIC DNA]</scope>
    <source>
        <strain evidence="1 2">LY-5</strain>
    </source>
</reference>
<dbReference type="PANTHER" id="PTHR42905:SF16">
    <property type="entry name" value="CARBOXYPHOSPHONOENOLPYRUVATE PHOSPHONOMUTASE-LIKE PROTEIN (AFU_ORTHOLOGUE AFUA_5G07230)"/>
    <property type="match status" value="1"/>
</dbReference>
<dbReference type="InterPro" id="IPR040442">
    <property type="entry name" value="Pyrv_kinase-like_dom_sf"/>
</dbReference>
<evidence type="ECO:0000313" key="2">
    <source>
        <dbReference type="Proteomes" id="UP001210231"/>
    </source>
</evidence>
<protein>
    <submittedName>
        <fullName evidence="1">Isocitrate lyase/phosphoenolpyruvate mutase family protein</fullName>
    </submittedName>
</protein>
<accession>A0ABT4UKN9</accession>
<dbReference type="PANTHER" id="PTHR42905">
    <property type="entry name" value="PHOSPHOENOLPYRUVATE CARBOXYLASE"/>
    <property type="match status" value="1"/>
</dbReference>
<dbReference type="Gene3D" id="3.20.20.60">
    <property type="entry name" value="Phosphoenolpyruvate-binding domains"/>
    <property type="match status" value="1"/>
</dbReference>
<keyword evidence="1" id="KW-0456">Lyase</keyword>
<dbReference type="EMBL" id="JAQGEF010000012">
    <property type="protein sequence ID" value="MDA3615391.1"/>
    <property type="molecule type" value="Genomic_DNA"/>
</dbReference>
<sequence>MKNQHKITGFKALHQQDTPLLLGNVWNAHTAKLAEQAGFQALGSSSHAMAFALGYTDGQNIPCDDIFHVIKRIVSVVSIPVSVDFEAGYSDDPKVVAGFVKLLEDVGIAGINLEDGKVIDGKRVLGDASLMQSKIEAIKSVTDIFINARTDTYTTTHANALEESIKRANLYGKAGADGIFVPLIETEADIKSFVEKVNLPLNVFATANLPAYEKLSELGVKRISHGAKQYDLLMKKSEQIFKDFFDTKDYKILLG</sequence>
<dbReference type="CDD" id="cd00377">
    <property type="entry name" value="ICL_PEPM"/>
    <property type="match status" value="1"/>
</dbReference>
<dbReference type="Pfam" id="PF13714">
    <property type="entry name" value="PEP_mutase"/>
    <property type="match status" value="1"/>
</dbReference>
<gene>
    <name evidence="1" type="ORF">O3P16_11270</name>
</gene>
<dbReference type="SUPFAM" id="SSF51621">
    <property type="entry name" value="Phosphoenolpyruvate/pyruvate domain"/>
    <property type="match status" value="1"/>
</dbReference>
<dbReference type="InterPro" id="IPR015813">
    <property type="entry name" value="Pyrv/PenolPyrv_kinase-like_dom"/>
</dbReference>
<keyword evidence="2" id="KW-1185">Reference proteome</keyword>
<comment type="caution">
    <text evidence="1">The sequence shown here is derived from an EMBL/GenBank/DDBJ whole genome shotgun (WGS) entry which is preliminary data.</text>
</comment>